<dbReference type="AlphaFoldDB" id="M9RNT4"/>
<dbReference type="Proteomes" id="UP000004688">
    <property type="component" value="Chromosome"/>
</dbReference>
<dbReference type="KEGG" id="oar:OA238_c19830"/>
<dbReference type="STRING" id="391616.OA238_c19830"/>
<accession>M9RNT4</accession>
<dbReference type="Pfam" id="PF01451">
    <property type="entry name" value="LMWPc"/>
    <property type="match status" value="1"/>
</dbReference>
<dbReference type="SUPFAM" id="SSF52788">
    <property type="entry name" value="Phosphotyrosine protein phosphatases I"/>
    <property type="match status" value="1"/>
</dbReference>
<evidence type="ECO:0000313" key="3">
    <source>
        <dbReference type="EMBL" id="AGI72086.1"/>
    </source>
</evidence>
<dbReference type="eggNOG" id="COG0394">
    <property type="taxonomic scope" value="Bacteria"/>
</dbReference>
<organism evidence="3 4">
    <name type="scientific">Octadecabacter arcticus 238</name>
    <dbReference type="NCBI Taxonomy" id="391616"/>
    <lineage>
        <taxon>Bacteria</taxon>
        <taxon>Pseudomonadati</taxon>
        <taxon>Pseudomonadota</taxon>
        <taxon>Alphaproteobacteria</taxon>
        <taxon>Rhodobacterales</taxon>
        <taxon>Roseobacteraceae</taxon>
        <taxon>Octadecabacter</taxon>
    </lineage>
</organism>
<evidence type="ECO:0000259" key="2">
    <source>
        <dbReference type="SMART" id="SM00226"/>
    </source>
</evidence>
<dbReference type="RefSeq" id="WP_015495205.1">
    <property type="nucleotide sequence ID" value="NC_020908.1"/>
</dbReference>
<dbReference type="PANTHER" id="PTHR43428">
    <property type="entry name" value="ARSENATE REDUCTASE"/>
    <property type="match status" value="1"/>
</dbReference>
<dbReference type="EMBL" id="CP003742">
    <property type="protein sequence ID" value="AGI72086.1"/>
    <property type="molecule type" value="Genomic_DNA"/>
</dbReference>
<dbReference type="Gene3D" id="3.40.50.2300">
    <property type="match status" value="1"/>
</dbReference>
<feature type="domain" description="Phosphotyrosine protein phosphatase I" evidence="2">
    <location>
        <begin position="1"/>
        <end position="141"/>
    </location>
</feature>
<evidence type="ECO:0000256" key="1">
    <source>
        <dbReference type="ARBA" id="ARBA00022849"/>
    </source>
</evidence>
<dbReference type="CDD" id="cd16345">
    <property type="entry name" value="LMWP_ArsC"/>
    <property type="match status" value="1"/>
</dbReference>
<sequence>MNILILCTGNSARSILLESILNRDSAGRIHAYSAGSTPSGRVHPQSLKLLAAKGHPTDGLTSQSWDEFATPDAPQMVVVITVCDSAAAETCPFWPRSAGHTPLQAHWGIPDPAAATQPDWHVAFQTAFDTLSRKAAALIDLPFETMDPAALKSAINAIADV</sequence>
<dbReference type="GO" id="GO:0046685">
    <property type="term" value="P:response to arsenic-containing substance"/>
    <property type="evidence" value="ECO:0007669"/>
    <property type="project" value="UniProtKB-KW"/>
</dbReference>
<reference evidence="3 4" key="1">
    <citation type="journal article" date="2013" name="PLoS ONE">
        <title>Poles Apart: Arctic and Antarctic Octadecabacter strains Share High Genome Plasticity and a New Type of Xanthorhodopsin.</title>
        <authorList>
            <person name="Vollmers J."/>
            <person name="Voget S."/>
            <person name="Dietrich S."/>
            <person name="Gollnow K."/>
            <person name="Smits M."/>
            <person name="Meyer K."/>
            <person name="Brinkhoff T."/>
            <person name="Simon M."/>
            <person name="Daniel R."/>
        </authorList>
    </citation>
    <scope>NUCLEOTIDE SEQUENCE [LARGE SCALE GENOMIC DNA]</scope>
    <source>
        <strain evidence="3 4">238</strain>
    </source>
</reference>
<dbReference type="SMART" id="SM00226">
    <property type="entry name" value="LMWPc"/>
    <property type="match status" value="1"/>
</dbReference>
<keyword evidence="4" id="KW-1185">Reference proteome</keyword>
<name>M9RNT4_9RHOB</name>
<evidence type="ECO:0000313" key="4">
    <source>
        <dbReference type="Proteomes" id="UP000004688"/>
    </source>
</evidence>
<dbReference type="InterPro" id="IPR023485">
    <property type="entry name" value="Ptyr_pPase"/>
</dbReference>
<proteinExistence type="predicted"/>
<protein>
    <submittedName>
        <fullName evidence="3">Putative arsenate reductase ArsC</fullName>
    </submittedName>
</protein>
<gene>
    <name evidence="3" type="primary">arsC</name>
    <name evidence="3" type="ORF">OA238_c19830</name>
</gene>
<dbReference type="OrthoDB" id="9793058at2"/>
<keyword evidence="1" id="KW-0059">Arsenical resistance</keyword>
<dbReference type="HOGENOM" id="CLU_071415_3_0_5"/>
<dbReference type="InterPro" id="IPR036196">
    <property type="entry name" value="Ptyr_pPase_sf"/>
</dbReference>
<dbReference type="PANTHER" id="PTHR43428:SF1">
    <property type="entry name" value="ARSENATE REDUCTASE"/>
    <property type="match status" value="1"/>
</dbReference>